<evidence type="ECO:0000256" key="4">
    <source>
        <dbReference type="ARBA" id="ARBA00022741"/>
    </source>
</evidence>
<keyword evidence="5 10" id="KW-0067">ATP-binding</keyword>
<name>A0AA35G8W2_9FIRM</name>
<feature type="domain" description="ABC transporter" evidence="9">
    <location>
        <begin position="17"/>
        <end position="248"/>
    </location>
</feature>
<dbReference type="PANTHER" id="PTHR43582">
    <property type="entry name" value="LINEARMYCIN RESISTANCE ATP-BINDING PROTEIN LNRL"/>
    <property type="match status" value="1"/>
</dbReference>
<evidence type="ECO:0000256" key="7">
    <source>
        <dbReference type="ARBA" id="ARBA00023136"/>
    </source>
</evidence>
<comment type="similarity">
    <text evidence="8">Belongs to the ABC transporter superfamily. Drug exporter-1 (DrugE1) (TC 3.A.1.105) family.</text>
</comment>
<keyword evidence="4" id="KW-0547">Nucleotide-binding</keyword>
<proteinExistence type="inferred from homology"/>
<dbReference type="EMBL" id="AP025628">
    <property type="protein sequence ID" value="BDG59659.1"/>
    <property type="molecule type" value="Genomic_DNA"/>
</dbReference>
<dbReference type="GO" id="GO:0005886">
    <property type="term" value="C:plasma membrane"/>
    <property type="evidence" value="ECO:0007669"/>
    <property type="project" value="UniProtKB-SubCell"/>
</dbReference>
<dbReference type="SMART" id="SM00382">
    <property type="entry name" value="AAA"/>
    <property type="match status" value="1"/>
</dbReference>
<keyword evidence="7" id="KW-0472">Membrane</keyword>
<dbReference type="GO" id="GO:0016887">
    <property type="term" value="F:ATP hydrolysis activity"/>
    <property type="evidence" value="ECO:0007669"/>
    <property type="project" value="InterPro"/>
</dbReference>
<dbReference type="InterPro" id="IPR003439">
    <property type="entry name" value="ABC_transporter-like_ATP-bd"/>
</dbReference>
<dbReference type="PROSITE" id="PS50893">
    <property type="entry name" value="ABC_TRANSPORTER_2"/>
    <property type="match status" value="1"/>
</dbReference>
<dbReference type="InterPro" id="IPR005894">
    <property type="entry name" value="DrrA"/>
</dbReference>
<comment type="subcellular location">
    <subcellularLocation>
        <location evidence="1">Cell membrane</location>
        <topology evidence="1">Peripheral membrane protein</topology>
        <orientation evidence="1">Cytoplasmic side</orientation>
    </subcellularLocation>
</comment>
<sequence length="325" mass="35698">MVRNGRAVQSGGDTPAVVARGLTKRYGDVEALRGVDLEVPRGRIFALLGPNGAGKTTFLSILTTLLRPTSGTARVLGIDVATRPDEVRRRIGVTFQEIVLDPELTGREVLYYHGRLYGLRGAELRRRIDELVQLVALQEAAGRPTRTYSGGMKRRLELARGLLTHPEVLILDEPTQGLDPQNRAYLWDHLRELPRRFGTTVLLSTHYMEEAERLADRVAIIDHGRVVAEGTPAGLVEGLGADLVTATGRGDLHQLAERLRAEDFVQDVQVTDGQVQIGVDHGGRRLPRIAALAAEAGCSLEELAVHRPSLGDVFLRVTGRRLRDE</sequence>
<reference evidence="10" key="1">
    <citation type="submission" date="2022-03" db="EMBL/GenBank/DDBJ databases">
        <title>Complete genome sequence of Caldinitratiruptor microaerophilus.</title>
        <authorList>
            <person name="Mukaiyama R."/>
            <person name="Nishiyama T."/>
            <person name="Ueda K."/>
        </authorList>
    </citation>
    <scope>NUCLEOTIDE SEQUENCE</scope>
    <source>
        <strain evidence="10">JCM 16183</strain>
    </source>
</reference>
<dbReference type="InterPro" id="IPR003593">
    <property type="entry name" value="AAA+_ATPase"/>
</dbReference>
<dbReference type="KEGG" id="cmic:caldi_07490"/>
<keyword evidence="2" id="KW-0813">Transport</keyword>
<evidence type="ECO:0000313" key="11">
    <source>
        <dbReference type="Proteomes" id="UP001163687"/>
    </source>
</evidence>
<dbReference type="GO" id="GO:0005524">
    <property type="term" value="F:ATP binding"/>
    <property type="evidence" value="ECO:0007669"/>
    <property type="project" value="UniProtKB-KW"/>
</dbReference>
<evidence type="ECO:0000313" key="10">
    <source>
        <dbReference type="EMBL" id="BDG59659.1"/>
    </source>
</evidence>
<dbReference type="InterPro" id="IPR027417">
    <property type="entry name" value="P-loop_NTPase"/>
</dbReference>
<evidence type="ECO:0000256" key="3">
    <source>
        <dbReference type="ARBA" id="ARBA00022475"/>
    </source>
</evidence>
<dbReference type="GO" id="GO:0043215">
    <property type="term" value="P:daunorubicin transport"/>
    <property type="evidence" value="ECO:0007669"/>
    <property type="project" value="InterPro"/>
</dbReference>
<organism evidence="10 11">
    <name type="scientific">Caldinitratiruptor microaerophilus</name>
    <dbReference type="NCBI Taxonomy" id="671077"/>
    <lineage>
        <taxon>Bacteria</taxon>
        <taxon>Bacillati</taxon>
        <taxon>Bacillota</taxon>
        <taxon>Clostridia</taxon>
        <taxon>Eubacteriales</taxon>
        <taxon>Symbiobacteriaceae</taxon>
        <taxon>Caldinitratiruptor</taxon>
    </lineage>
</organism>
<dbReference type="PROSITE" id="PS00211">
    <property type="entry name" value="ABC_TRANSPORTER_1"/>
    <property type="match status" value="1"/>
</dbReference>
<keyword evidence="6" id="KW-1278">Translocase</keyword>
<evidence type="ECO:0000256" key="5">
    <source>
        <dbReference type="ARBA" id="ARBA00022840"/>
    </source>
</evidence>
<evidence type="ECO:0000256" key="1">
    <source>
        <dbReference type="ARBA" id="ARBA00004413"/>
    </source>
</evidence>
<dbReference type="Gene3D" id="3.40.50.300">
    <property type="entry name" value="P-loop containing nucleotide triphosphate hydrolases"/>
    <property type="match status" value="1"/>
</dbReference>
<dbReference type="SUPFAM" id="SSF52540">
    <property type="entry name" value="P-loop containing nucleoside triphosphate hydrolases"/>
    <property type="match status" value="1"/>
</dbReference>
<dbReference type="Pfam" id="PF00005">
    <property type="entry name" value="ABC_tran"/>
    <property type="match status" value="1"/>
</dbReference>
<dbReference type="PANTHER" id="PTHR43582:SF5">
    <property type="entry name" value="ABC TRANSPORTER"/>
    <property type="match status" value="1"/>
</dbReference>
<protein>
    <submittedName>
        <fullName evidence="10">Daunorubicin ABC transporter ATP-binding protein</fullName>
    </submittedName>
</protein>
<evidence type="ECO:0000256" key="8">
    <source>
        <dbReference type="ARBA" id="ARBA00049985"/>
    </source>
</evidence>
<evidence type="ECO:0000259" key="9">
    <source>
        <dbReference type="PROSITE" id="PS50893"/>
    </source>
</evidence>
<dbReference type="InterPro" id="IPR017871">
    <property type="entry name" value="ABC_transporter-like_CS"/>
</dbReference>
<gene>
    <name evidence="10" type="ORF">caldi_07490</name>
</gene>
<dbReference type="RefSeq" id="WP_264843768.1">
    <property type="nucleotide sequence ID" value="NZ_AP025628.1"/>
</dbReference>
<accession>A0AA35G8W2</accession>
<dbReference type="Proteomes" id="UP001163687">
    <property type="component" value="Chromosome"/>
</dbReference>
<dbReference type="AlphaFoldDB" id="A0AA35G8W2"/>
<dbReference type="FunFam" id="3.40.50.300:FF:000589">
    <property type="entry name" value="ABC transporter, ATP-binding subunit"/>
    <property type="match status" value="1"/>
</dbReference>
<dbReference type="NCBIfam" id="TIGR01188">
    <property type="entry name" value="drrA"/>
    <property type="match status" value="1"/>
</dbReference>
<evidence type="ECO:0000256" key="2">
    <source>
        <dbReference type="ARBA" id="ARBA00022448"/>
    </source>
</evidence>
<keyword evidence="11" id="KW-1185">Reference proteome</keyword>
<dbReference type="GO" id="GO:1900753">
    <property type="term" value="P:doxorubicin transport"/>
    <property type="evidence" value="ECO:0007669"/>
    <property type="project" value="InterPro"/>
</dbReference>
<keyword evidence="3" id="KW-1003">Cell membrane</keyword>
<evidence type="ECO:0000256" key="6">
    <source>
        <dbReference type="ARBA" id="ARBA00022967"/>
    </source>
</evidence>